<dbReference type="GeneTree" id="ENSGT00940000162660"/>
<name>H3BBN6_LATCH</name>
<feature type="domain" description="LRAT" evidence="6">
    <location>
        <begin position="15"/>
        <end position="131"/>
    </location>
</feature>
<dbReference type="AlphaFoldDB" id="H3BBN6"/>
<dbReference type="GeneID" id="102351457"/>
<dbReference type="RefSeq" id="XP_005988910.1">
    <property type="nucleotide sequence ID" value="XM_005988848.3"/>
</dbReference>
<keyword evidence="8" id="KW-1185">Reference proteome</keyword>
<evidence type="ECO:0000259" key="6">
    <source>
        <dbReference type="PROSITE" id="PS51934"/>
    </source>
</evidence>
<dbReference type="Proteomes" id="UP000008672">
    <property type="component" value="Unassembled WGS sequence"/>
</dbReference>
<dbReference type="EMBL" id="AFYH01015890">
    <property type="status" value="NOT_ANNOTATED_CDS"/>
    <property type="molecule type" value="Genomic_DNA"/>
</dbReference>
<dbReference type="PROSITE" id="PS51934">
    <property type="entry name" value="LRAT"/>
    <property type="match status" value="1"/>
</dbReference>
<dbReference type="Pfam" id="PF04970">
    <property type="entry name" value="LRAT"/>
    <property type="match status" value="1"/>
</dbReference>
<dbReference type="PANTHER" id="PTHR13943:SF31">
    <property type="entry name" value="PHOSPHOLIPASE A AND ACYLTRANSFERASE 3"/>
    <property type="match status" value="1"/>
</dbReference>
<dbReference type="GO" id="GO:0016410">
    <property type="term" value="F:N-acyltransferase activity"/>
    <property type="evidence" value="ECO:0007669"/>
    <property type="project" value="TreeGrafter"/>
</dbReference>
<accession>H3BBN6</accession>
<sequence length="164" mass="18292">MPLDWNSREPKPGDLIEIDRTGYRHWAIYVGQGYVVHLAPPSELAGAGASSLMSVLTEKALVKMNHLQEVAGGSLYRVNNKYDHKYSPLPVNKIIQDAQRWVGEEMLYSVTSANCEHFATELRYGHSVSEQVRDTITTVGVGFGIAAVALFGITMMQKNRRQNQ</sequence>
<dbReference type="eggNOG" id="ENOG502S0JN">
    <property type="taxonomic scope" value="Eukaryota"/>
</dbReference>
<evidence type="ECO:0000256" key="1">
    <source>
        <dbReference type="ARBA" id="ARBA00007824"/>
    </source>
</evidence>
<organism evidence="7 8">
    <name type="scientific">Latimeria chalumnae</name>
    <name type="common">Coelacanth</name>
    <dbReference type="NCBI Taxonomy" id="7897"/>
    <lineage>
        <taxon>Eukaryota</taxon>
        <taxon>Metazoa</taxon>
        <taxon>Chordata</taxon>
        <taxon>Craniata</taxon>
        <taxon>Vertebrata</taxon>
        <taxon>Euteleostomi</taxon>
        <taxon>Coelacanthiformes</taxon>
        <taxon>Coelacanthidae</taxon>
        <taxon>Latimeria</taxon>
    </lineage>
</organism>
<dbReference type="GO" id="GO:0005737">
    <property type="term" value="C:cytoplasm"/>
    <property type="evidence" value="ECO:0007669"/>
    <property type="project" value="TreeGrafter"/>
</dbReference>
<keyword evidence="4" id="KW-0443">Lipid metabolism</keyword>
<keyword evidence="5" id="KW-1133">Transmembrane helix</keyword>
<reference evidence="7" key="2">
    <citation type="submission" date="2025-08" db="UniProtKB">
        <authorList>
            <consortium name="Ensembl"/>
        </authorList>
    </citation>
    <scope>IDENTIFICATION</scope>
</reference>
<reference evidence="8" key="1">
    <citation type="submission" date="2011-08" db="EMBL/GenBank/DDBJ databases">
        <title>The draft genome of Latimeria chalumnae.</title>
        <authorList>
            <person name="Di Palma F."/>
            <person name="Alfoldi J."/>
            <person name="Johnson J."/>
            <person name="Berlin A."/>
            <person name="Gnerre S."/>
            <person name="Jaffe D."/>
            <person name="MacCallum I."/>
            <person name="Young S."/>
            <person name="Walker B.J."/>
            <person name="Lander E."/>
            <person name="Lindblad-Toh K."/>
        </authorList>
    </citation>
    <scope>NUCLEOTIDE SEQUENCE [LARGE SCALE GENOMIC DNA]</scope>
    <source>
        <strain evidence="8">Wild caught</strain>
    </source>
</reference>
<dbReference type="RefSeq" id="XP_064408047.1">
    <property type="nucleotide sequence ID" value="XM_064551977.1"/>
</dbReference>
<dbReference type="InterPro" id="IPR051496">
    <property type="entry name" value="H-rev107_PLA/AT"/>
</dbReference>
<dbReference type="HOGENOM" id="CLU_109418_0_1_1"/>
<evidence type="ECO:0000256" key="3">
    <source>
        <dbReference type="ARBA" id="ARBA00022801"/>
    </source>
</evidence>
<dbReference type="Gene3D" id="3.90.1720.10">
    <property type="entry name" value="endopeptidase domain like (from Nostoc punctiforme)"/>
    <property type="match status" value="1"/>
</dbReference>
<dbReference type="STRING" id="7897.ENSLACP00000019307"/>
<evidence type="ECO:0000256" key="2">
    <source>
        <dbReference type="ARBA" id="ARBA00022679"/>
    </source>
</evidence>
<keyword evidence="3" id="KW-0378">Hydrolase</keyword>
<keyword evidence="2" id="KW-0808">Transferase</keyword>
<evidence type="ECO:0000313" key="7">
    <source>
        <dbReference type="Ensembl" id="ENSLACP00000019307.1"/>
    </source>
</evidence>
<gene>
    <name evidence="7" type="primary">LOC102351457</name>
</gene>
<dbReference type="RefSeq" id="XP_064408048.1">
    <property type="nucleotide sequence ID" value="XM_064551978.1"/>
</dbReference>
<reference evidence="7" key="3">
    <citation type="submission" date="2025-09" db="UniProtKB">
        <authorList>
            <consortium name="Ensembl"/>
        </authorList>
    </citation>
    <scope>IDENTIFICATION</scope>
</reference>
<comment type="similarity">
    <text evidence="1">Belongs to the H-rev107 family.</text>
</comment>
<dbReference type="OMA" id="NVITANC"/>
<protein>
    <submittedName>
        <fullName evidence="7">Retinoic acid receptor responder 3</fullName>
    </submittedName>
</protein>
<proteinExistence type="inferred from homology"/>
<keyword evidence="5" id="KW-0812">Transmembrane</keyword>
<evidence type="ECO:0000256" key="4">
    <source>
        <dbReference type="ARBA" id="ARBA00023098"/>
    </source>
</evidence>
<dbReference type="KEGG" id="lcm:102351457"/>
<dbReference type="PANTHER" id="PTHR13943">
    <property type="entry name" value="HRAS-LIKE SUPPRESSOR - RELATED"/>
    <property type="match status" value="1"/>
</dbReference>
<dbReference type="GO" id="GO:0070292">
    <property type="term" value="P:N-acylphosphatidylethanolamine metabolic process"/>
    <property type="evidence" value="ECO:0007669"/>
    <property type="project" value="TreeGrafter"/>
</dbReference>
<dbReference type="GO" id="GO:0008970">
    <property type="term" value="F:phospholipase A1 activity"/>
    <property type="evidence" value="ECO:0007669"/>
    <property type="project" value="TreeGrafter"/>
</dbReference>
<dbReference type="InParanoid" id="H3BBN6"/>
<dbReference type="Ensembl" id="ENSLACT00000019441.1">
    <property type="protein sequence ID" value="ENSLACP00000019307.1"/>
    <property type="gene ID" value="ENSLACG00000016982.1"/>
</dbReference>
<dbReference type="OrthoDB" id="421951at2759"/>
<dbReference type="FunCoup" id="H3BBN6">
    <property type="interactions" value="482"/>
</dbReference>
<dbReference type="InterPro" id="IPR007053">
    <property type="entry name" value="LRAT_dom"/>
</dbReference>
<dbReference type="FunFam" id="3.90.1720.10:FF:000002">
    <property type="entry name" value="HRAS like suppressor 2"/>
    <property type="match status" value="1"/>
</dbReference>
<dbReference type="GO" id="GO:0004623">
    <property type="term" value="F:phospholipase A2 activity"/>
    <property type="evidence" value="ECO:0007669"/>
    <property type="project" value="TreeGrafter"/>
</dbReference>
<evidence type="ECO:0000256" key="5">
    <source>
        <dbReference type="SAM" id="Phobius"/>
    </source>
</evidence>
<dbReference type="Bgee" id="ENSLACG00000016982">
    <property type="expression patterns" value="Expressed in pelvic fin and 5 other cell types or tissues"/>
</dbReference>
<feature type="transmembrane region" description="Helical" evidence="5">
    <location>
        <begin position="136"/>
        <end position="156"/>
    </location>
</feature>
<evidence type="ECO:0000313" key="8">
    <source>
        <dbReference type="Proteomes" id="UP000008672"/>
    </source>
</evidence>
<keyword evidence="5" id="KW-0472">Membrane</keyword>